<keyword evidence="14 19" id="KW-0067">ATP-binding</keyword>
<dbReference type="EC" id="2.7.11.1" evidence="4"/>
<dbReference type="GO" id="GO:0004674">
    <property type="term" value="F:protein serine/threonine kinase activity"/>
    <property type="evidence" value="ECO:0007669"/>
    <property type="project" value="UniProtKB-KW"/>
</dbReference>
<evidence type="ECO:0000256" key="9">
    <source>
        <dbReference type="ARBA" id="ARBA00022643"/>
    </source>
</evidence>
<comment type="similarity">
    <text evidence="3">Belongs to the protein kinase superfamily. AGC Ser/Thr protein kinase family.</text>
</comment>
<feature type="compositionally biased region" description="Basic and acidic residues" evidence="20">
    <location>
        <begin position="255"/>
        <end position="266"/>
    </location>
</feature>
<dbReference type="FunFam" id="3.30.200.20:FF:000133">
    <property type="entry name" value="LOV domain-containing protein"/>
    <property type="match status" value="1"/>
</dbReference>
<dbReference type="InterPro" id="IPR008271">
    <property type="entry name" value="Ser/Thr_kinase_AS"/>
</dbReference>
<dbReference type="SUPFAM" id="SSF56112">
    <property type="entry name" value="Protein kinase-like (PK-like)"/>
    <property type="match status" value="1"/>
</dbReference>
<keyword evidence="11" id="KW-0677">Repeat</keyword>
<dbReference type="PROSITE" id="PS00108">
    <property type="entry name" value="PROTEIN_KINASE_ST"/>
    <property type="match status" value="1"/>
</dbReference>
<feature type="region of interest" description="Disordered" evidence="20">
    <location>
        <begin position="1"/>
        <end position="37"/>
    </location>
</feature>
<evidence type="ECO:0000256" key="4">
    <source>
        <dbReference type="ARBA" id="ARBA00012513"/>
    </source>
</evidence>
<feature type="domain" description="PAS" evidence="22">
    <location>
        <begin position="85"/>
        <end position="158"/>
    </location>
</feature>
<evidence type="ECO:0000256" key="7">
    <source>
        <dbReference type="ARBA" id="ARBA00022606"/>
    </source>
</evidence>
<dbReference type="GO" id="GO:0009882">
    <property type="term" value="F:blue light photoreceptor activity"/>
    <property type="evidence" value="ECO:0007669"/>
    <property type="project" value="UniProtKB-ARBA"/>
</dbReference>
<evidence type="ECO:0000256" key="2">
    <source>
        <dbReference type="ARBA" id="ARBA00004202"/>
    </source>
</evidence>
<keyword evidence="13" id="KW-0418">Kinase</keyword>
<dbReference type="InterPro" id="IPR035965">
    <property type="entry name" value="PAS-like_dom_sf"/>
</dbReference>
<dbReference type="SUPFAM" id="SSF55785">
    <property type="entry name" value="PYP-like sensor domain (PAS domain)"/>
    <property type="match status" value="2"/>
</dbReference>
<feature type="compositionally biased region" description="Low complexity" evidence="20">
    <location>
        <begin position="1"/>
        <end position="19"/>
    </location>
</feature>
<feature type="domain" description="PAC" evidence="23">
    <location>
        <begin position="159"/>
        <end position="213"/>
    </location>
</feature>
<dbReference type="CDD" id="cd05574">
    <property type="entry name" value="STKc_phototropin_like"/>
    <property type="match status" value="1"/>
</dbReference>
<protein>
    <recommendedName>
        <fullName evidence="4">non-specific serine/threonine protein kinase</fullName>
        <ecNumber evidence="4">2.7.11.1</ecNumber>
    </recommendedName>
</protein>
<dbReference type="GO" id="GO:0005524">
    <property type="term" value="F:ATP binding"/>
    <property type="evidence" value="ECO:0007669"/>
    <property type="project" value="UniProtKB-UniRule"/>
</dbReference>
<keyword evidence="9" id="KW-0288">FMN</keyword>
<dbReference type="GO" id="GO:0009902">
    <property type="term" value="P:chloroplast relocation"/>
    <property type="evidence" value="ECO:0007669"/>
    <property type="project" value="UniProtKB-ARBA"/>
</dbReference>
<evidence type="ECO:0000256" key="19">
    <source>
        <dbReference type="PROSITE-ProRule" id="PRU10141"/>
    </source>
</evidence>
<comment type="catalytic activity">
    <reaction evidence="17">
        <text>L-threonyl-[protein] + ATP = O-phospho-L-threonyl-[protein] + ADP + H(+)</text>
        <dbReference type="Rhea" id="RHEA:46608"/>
        <dbReference type="Rhea" id="RHEA-COMP:11060"/>
        <dbReference type="Rhea" id="RHEA-COMP:11605"/>
        <dbReference type="ChEBI" id="CHEBI:15378"/>
        <dbReference type="ChEBI" id="CHEBI:30013"/>
        <dbReference type="ChEBI" id="CHEBI:30616"/>
        <dbReference type="ChEBI" id="CHEBI:61977"/>
        <dbReference type="ChEBI" id="CHEBI:456216"/>
        <dbReference type="EC" id="2.7.11.1"/>
    </reaction>
</comment>
<feature type="compositionally biased region" description="Polar residues" evidence="20">
    <location>
        <begin position="20"/>
        <end position="30"/>
    </location>
</feature>
<feature type="region of interest" description="Disordered" evidence="20">
    <location>
        <begin position="251"/>
        <end position="291"/>
    </location>
</feature>
<dbReference type="InterPro" id="IPR011009">
    <property type="entry name" value="Kinase-like_dom_sf"/>
</dbReference>
<dbReference type="EMBL" id="KU699032">
    <property type="protein sequence ID" value="AML77068.1"/>
    <property type="molecule type" value="mRNA"/>
</dbReference>
<keyword evidence="6" id="KW-0600">Photoreceptor protein</keyword>
<comment type="cofactor">
    <cofactor evidence="1">
        <name>FMN</name>
        <dbReference type="ChEBI" id="CHEBI:58210"/>
    </cofactor>
</comment>
<comment type="catalytic activity">
    <reaction evidence="18">
        <text>L-seryl-[protein] + ATP = O-phospho-L-seryl-[protein] + ADP + H(+)</text>
        <dbReference type="Rhea" id="RHEA:17989"/>
        <dbReference type="Rhea" id="RHEA-COMP:9863"/>
        <dbReference type="Rhea" id="RHEA-COMP:11604"/>
        <dbReference type="ChEBI" id="CHEBI:15378"/>
        <dbReference type="ChEBI" id="CHEBI:29999"/>
        <dbReference type="ChEBI" id="CHEBI:30616"/>
        <dbReference type="ChEBI" id="CHEBI:83421"/>
        <dbReference type="ChEBI" id="CHEBI:456216"/>
        <dbReference type="EC" id="2.7.11.1"/>
    </reaction>
</comment>
<dbReference type="Gene3D" id="1.10.510.10">
    <property type="entry name" value="Transferase(Phosphotransferase) domain 1"/>
    <property type="match status" value="1"/>
</dbReference>
<dbReference type="NCBIfam" id="TIGR00229">
    <property type="entry name" value="sensory_box"/>
    <property type="match status" value="2"/>
</dbReference>
<dbReference type="GO" id="GO:0009638">
    <property type="term" value="P:phototropism"/>
    <property type="evidence" value="ECO:0007669"/>
    <property type="project" value="UniProtKB-ARBA"/>
</dbReference>
<evidence type="ECO:0000256" key="14">
    <source>
        <dbReference type="ARBA" id="ARBA00022840"/>
    </source>
</evidence>
<evidence type="ECO:0000256" key="3">
    <source>
        <dbReference type="ARBA" id="ARBA00009903"/>
    </source>
</evidence>
<keyword evidence="7" id="KW-0716">Sensory transduction</keyword>
<dbReference type="Pfam" id="PF00069">
    <property type="entry name" value="Pkinase"/>
    <property type="match status" value="1"/>
</dbReference>
<dbReference type="PROSITE" id="PS50011">
    <property type="entry name" value="PROTEIN_KINASE_DOM"/>
    <property type="match status" value="1"/>
</dbReference>
<feature type="domain" description="Protein kinase" evidence="21">
    <location>
        <begin position="558"/>
        <end position="844"/>
    </location>
</feature>
<keyword evidence="5" id="KW-0723">Serine/threonine-protein kinase</keyword>
<dbReference type="SMART" id="SM00091">
    <property type="entry name" value="PAS"/>
    <property type="match status" value="2"/>
</dbReference>
<dbReference type="AlphaFoldDB" id="A0A126WXN3"/>
<sequence>MESSSSASGSSSKAPSVSPNYQQHPFYNNEGQRRSLDIFQPSAKQPMFGGEGGDLLNDMKKFSSDRYIDSTRTSEDSEYGKLPRVSQELKDALSTLQQTFVVSDATRPECPIMYASSGFFTMTGYSSKEVIGRNCRFLQGPETDQAEVDKIRQAVKTGQSYCGRLLNYKKNGTPFWNLLTVTPVKDDTGKVIKFIGMQVEVSKFTEGVSEKATRPNGLATSLIRYDARQKEAALGSITEVVQTVKHYPRSQIKSSKHEEEELKLPEADETESVATPGRKNPQFESRIPTSRASSALEFGKPYTESQRNTLLGSKGRSLSYAGWHEAVPSMEREIVMTKDIERSDSWDHLERERDMRQGIDLATTLERIEKNFVISDPRLPDCPIIFASDSFLELTEYTREEILGRNCRFLQGPETDQATVSRIRDAIREQREITVQLINYTKSGKKFWNLFHLQPMRDQKGELQYFIGVQLDGSGHVEPLRNRLSEGTELQSAKMVKATAENVNEAVRELPDPNLRLEDLWAIHSEPVYPKPHKKESTKWAAIQKITQRGEKIGLDHFKPIKPLGCGDTGSVHLVELKGTDELYAMKAMDKSTMLNRNKVHRACIEREIISQLDHPFLPTLYTSFQTSTHVCLITDFCPGGELFALLDKQPMKLFKEDSARFYAAEVLIGLEYLHCLGIIYRDLKPENILLQKDGHLVLTDFDLSFLTSCKPQIIKHSISKKRRSRSQPPPTFFAEPVTQSNSFVGTEEYIAPEIITGAGHSSAIDWWALGILLYEMLYGRTPFRGKNRQKTFANILHKDLTFPSSIQVSLPARQLIHALLERDPANRLGSNSGANEIKGHPFFRGICWPLIRCMNPPPLEVPVEFIEKDHRAKDLQWDDDGVLDDSMELF</sequence>
<dbReference type="FunFam" id="3.30.450.20:FF:000036">
    <property type="entry name" value="Putative LOV domain-containing protein"/>
    <property type="match status" value="1"/>
</dbReference>
<dbReference type="InterPro" id="IPR000719">
    <property type="entry name" value="Prot_kinase_dom"/>
</dbReference>
<dbReference type="InterPro" id="IPR000700">
    <property type="entry name" value="PAS-assoc_C"/>
</dbReference>
<dbReference type="PROSITE" id="PS50112">
    <property type="entry name" value="PAS"/>
    <property type="match status" value="2"/>
</dbReference>
<evidence type="ECO:0000256" key="13">
    <source>
        <dbReference type="ARBA" id="ARBA00022777"/>
    </source>
</evidence>
<organism evidence="24">
    <name type="scientific">Phlox sp. BC-2016</name>
    <dbReference type="NCBI Taxonomy" id="1799612"/>
    <lineage>
        <taxon>Eukaryota</taxon>
        <taxon>Viridiplantae</taxon>
        <taxon>Streptophyta</taxon>
        <taxon>Embryophyta</taxon>
        <taxon>Tracheophyta</taxon>
        <taxon>Spermatophyta</taxon>
        <taxon>Magnoliopsida</taxon>
        <taxon>eudicotyledons</taxon>
        <taxon>Gunneridae</taxon>
        <taxon>Pentapetalae</taxon>
        <taxon>asterids</taxon>
        <taxon>Ericales</taxon>
        <taxon>Polemoniaceae</taxon>
        <taxon>Phlox</taxon>
    </lineage>
</organism>
<dbReference type="Gene3D" id="3.30.450.20">
    <property type="entry name" value="PAS domain"/>
    <property type="match status" value="2"/>
</dbReference>
<dbReference type="GO" id="GO:0010181">
    <property type="term" value="F:FMN binding"/>
    <property type="evidence" value="ECO:0007669"/>
    <property type="project" value="UniProtKB-ARBA"/>
</dbReference>
<dbReference type="PROSITE" id="PS50113">
    <property type="entry name" value="PAC"/>
    <property type="match status" value="2"/>
</dbReference>
<dbReference type="GO" id="GO:0005886">
    <property type="term" value="C:plasma membrane"/>
    <property type="evidence" value="ECO:0007669"/>
    <property type="project" value="UniProtKB-SubCell"/>
</dbReference>
<proteinExistence type="evidence at transcript level"/>
<evidence type="ECO:0000256" key="18">
    <source>
        <dbReference type="ARBA" id="ARBA00048679"/>
    </source>
</evidence>
<feature type="domain" description="PAS" evidence="22">
    <location>
        <begin position="357"/>
        <end position="430"/>
    </location>
</feature>
<evidence type="ECO:0000256" key="20">
    <source>
        <dbReference type="SAM" id="MobiDB-lite"/>
    </source>
</evidence>
<evidence type="ECO:0000256" key="11">
    <source>
        <dbReference type="ARBA" id="ARBA00022737"/>
    </source>
</evidence>
<evidence type="ECO:0000256" key="5">
    <source>
        <dbReference type="ARBA" id="ARBA00022527"/>
    </source>
</evidence>
<dbReference type="InterPro" id="IPR000014">
    <property type="entry name" value="PAS"/>
</dbReference>
<dbReference type="PROSITE" id="PS00107">
    <property type="entry name" value="PROTEIN_KINASE_ATP"/>
    <property type="match status" value="1"/>
</dbReference>
<dbReference type="SMART" id="SM00086">
    <property type="entry name" value="PAC"/>
    <property type="match status" value="2"/>
</dbReference>
<evidence type="ECO:0000256" key="16">
    <source>
        <dbReference type="ARBA" id="ARBA00023170"/>
    </source>
</evidence>
<evidence type="ECO:0000256" key="8">
    <source>
        <dbReference type="ARBA" id="ARBA00022630"/>
    </source>
</evidence>
<evidence type="ECO:0000256" key="10">
    <source>
        <dbReference type="ARBA" id="ARBA00022679"/>
    </source>
</evidence>
<dbReference type="GO" id="GO:0042802">
    <property type="term" value="F:identical protein binding"/>
    <property type="evidence" value="ECO:0007669"/>
    <property type="project" value="UniProtKB-ARBA"/>
</dbReference>
<evidence type="ECO:0000259" key="22">
    <source>
        <dbReference type="PROSITE" id="PS50112"/>
    </source>
</evidence>
<evidence type="ECO:0000256" key="15">
    <source>
        <dbReference type="ARBA" id="ARBA00022991"/>
    </source>
</evidence>
<accession>A0A126WXN3</accession>
<evidence type="ECO:0000256" key="6">
    <source>
        <dbReference type="ARBA" id="ARBA00022543"/>
    </source>
</evidence>
<comment type="subcellular location">
    <subcellularLocation>
        <location evidence="2">Cell membrane</location>
        <topology evidence="2">Peripheral membrane protein</topology>
    </subcellularLocation>
</comment>
<keyword evidence="10" id="KW-0808">Transferase</keyword>
<dbReference type="PANTHER" id="PTHR45637">
    <property type="entry name" value="FLIPPASE KINASE 1-RELATED"/>
    <property type="match status" value="1"/>
</dbReference>
<evidence type="ECO:0000313" key="24">
    <source>
        <dbReference type="EMBL" id="AML77068.1"/>
    </source>
</evidence>
<feature type="binding site" evidence="19">
    <location>
        <position position="587"/>
    </location>
    <ligand>
        <name>ATP</name>
        <dbReference type="ChEBI" id="CHEBI:30616"/>
    </ligand>
</feature>
<name>A0A126WXN3_9ERIC</name>
<dbReference type="InterPro" id="IPR001610">
    <property type="entry name" value="PAC"/>
</dbReference>
<dbReference type="SMART" id="SM00220">
    <property type="entry name" value="S_TKc"/>
    <property type="match status" value="1"/>
</dbReference>
<keyword evidence="12 19" id="KW-0547">Nucleotide-binding</keyword>
<dbReference type="InterPro" id="IPR017441">
    <property type="entry name" value="Protein_kinase_ATP_BS"/>
</dbReference>
<dbReference type="Gene3D" id="3.30.200.20">
    <property type="entry name" value="Phosphorylase Kinase, domain 1"/>
    <property type="match status" value="1"/>
</dbReference>
<feature type="domain" description="PAC" evidence="23">
    <location>
        <begin position="431"/>
        <end position="485"/>
    </location>
</feature>
<keyword evidence="16" id="KW-0675">Receptor</keyword>
<evidence type="ECO:0000256" key="17">
    <source>
        <dbReference type="ARBA" id="ARBA00047899"/>
    </source>
</evidence>
<dbReference type="Pfam" id="PF13426">
    <property type="entry name" value="PAS_9"/>
    <property type="match status" value="2"/>
</dbReference>
<evidence type="ECO:0000259" key="21">
    <source>
        <dbReference type="PROSITE" id="PS50011"/>
    </source>
</evidence>
<evidence type="ECO:0000259" key="23">
    <source>
        <dbReference type="PROSITE" id="PS50113"/>
    </source>
</evidence>
<dbReference type="FunFam" id="1.10.510.10:FF:000265">
    <property type="entry name" value="Putative LOV domain-containing protein"/>
    <property type="match status" value="1"/>
</dbReference>
<evidence type="ECO:0000256" key="1">
    <source>
        <dbReference type="ARBA" id="ARBA00001917"/>
    </source>
</evidence>
<dbReference type="CDD" id="cd00130">
    <property type="entry name" value="PAS"/>
    <property type="match status" value="2"/>
</dbReference>
<evidence type="ECO:0000256" key="12">
    <source>
        <dbReference type="ARBA" id="ARBA00022741"/>
    </source>
</evidence>
<dbReference type="GO" id="GO:0007623">
    <property type="term" value="P:circadian rhythm"/>
    <property type="evidence" value="ECO:0007669"/>
    <property type="project" value="UniProtKB-ARBA"/>
</dbReference>
<dbReference type="FunFam" id="3.30.450.20:FF:000002">
    <property type="entry name" value="LOV domain-containing protein"/>
    <property type="match status" value="1"/>
</dbReference>
<keyword evidence="15" id="KW-0157">Chromophore</keyword>
<keyword evidence="8" id="KW-0285">Flavoprotein</keyword>
<reference evidence="24" key="1">
    <citation type="journal article" date="2016" name="Proc. Natl. Acad. Sci. U.S.A.">
        <title>Functional and topological diversity of LOV domain photoreceptors.</title>
        <authorList>
            <person name="Glantz S.T."/>
            <person name="Carpenter E.J."/>
            <person name="Melkonian M."/>
            <person name="Gardner K.H."/>
            <person name="Boyden E.S."/>
            <person name="Wong G.K."/>
            <person name="Chow B.Y."/>
        </authorList>
    </citation>
    <scope>NUCLEOTIDE SEQUENCE</scope>
    <source>
        <strain evidence="24">FNEN_2019912</strain>
    </source>
</reference>